<dbReference type="PANTHER" id="PTHR31251:SF169">
    <property type="entry name" value="SQUAMOSA PROMOTER-BINDING-LIKE PROTEIN 8"/>
    <property type="match status" value="1"/>
</dbReference>
<evidence type="ECO:0000313" key="9">
    <source>
        <dbReference type="Proteomes" id="UP000247498"/>
    </source>
</evidence>
<evidence type="ECO:0000256" key="4">
    <source>
        <dbReference type="ARBA" id="ARBA00022833"/>
    </source>
</evidence>
<gene>
    <name evidence="8" type="ORF">Rsub_03748</name>
</gene>
<dbReference type="GO" id="GO:0005634">
    <property type="term" value="C:nucleus"/>
    <property type="evidence" value="ECO:0007669"/>
    <property type="project" value="InterPro"/>
</dbReference>
<dbReference type="PROSITE" id="PS51141">
    <property type="entry name" value="ZF_SBP"/>
    <property type="match status" value="1"/>
</dbReference>
<reference evidence="8 9" key="1">
    <citation type="journal article" date="2018" name="Sci. Rep.">
        <title>Raphidocelis subcapitata (=Pseudokirchneriella subcapitata) provides an insight into genome evolution and environmental adaptations in the Sphaeropleales.</title>
        <authorList>
            <person name="Suzuki S."/>
            <person name="Yamaguchi H."/>
            <person name="Nakajima N."/>
            <person name="Kawachi M."/>
        </authorList>
    </citation>
    <scope>NUCLEOTIDE SEQUENCE [LARGE SCALE GENOMIC DNA]</scope>
    <source>
        <strain evidence="8 9">NIES-35</strain>
    </source>
</reference>
<feature type="region of interest" description="Disordered" evidence="5">
    <location>
        <begin position="479"/>
        <end position="539"/>
    </location>
</feature>
<dbReference type="InParanoid" id="A0A2V0NZ85"/>
<dbReference type="Pfam" id="PF03110">
    <property type="entry name" value="SBP"/>
    <property type="match status" value="1"/>
</dbReference>
<evidence type="ECO:0000256" key="2">
    <source>
        <dbReference type="ARBA" id="ARBA00022723"/>
    </source>
</evidence>
<dbReference type="EMBL" id="BDRX01000020">
    <property type="protein sequence ID" value="GBF90893.1"/>
    <property type="molecule type" value="Genomic_DNA"/>
</dbReference>
<dbReference type="GO" id="GO:0003677">
    <property type="term" value="F:DNA binding"/>
    <property type="evidence" value="ECO:0007669"/>
    <property type="project" value="InterPro"/>
</dbReference>
<feature type="compositionally biased region" description="Low complexity" evidence="5">
    <location>
        <begin position="521"/>
        <end position="532"/>
    </location>
</feature>
<dbReference type="PROSITE" id="PS50097">
    <property type="entry name" value="BTB"/>
    <property type="match status" value="1"/>
</dbReference>
<dbReference type="Proteomes" id="UP000247498">
    <property type="component" value="Unassembled WGS sequence"/>
</dbReference>
<dbReference type="Gene3D" id="1.25.40.420">
    <property type="match status" value="1"/>
</dbReference>
<dbReference type="InterPro" id="IPR044817">
    <property type="entry name" value="SBP-like"/>
</dbReference>
<evidence type="ECO:0000259" key="7">
    <source>
        <dbReference type="PROSITE" id="PS51141"/>
    </source>
</evidence>
<dbReference type="Gene3D" id="4.10.1100.10">
    <property type="entry name" value="Transcription factor, SBP-box domain"/>
    <property type="match status" value="1"/>
</dbReference>
<dbReference type="SUPFAM" id="SSF103612">
    <property type="entry name" value="SBT domain"/>
    <property type="match status" value="1"/>
</dbReference>
<dbReference type="CDD" id="cd18186">
    <property type="entry name" value="BTB_POZ_ZBTB_KLHL-like"/>
    <property type="match status" value="1"/>
</dbReference>
<dbReference type="CDD" id="cd14733">
    <property type="entry name" value="BACK"/>
    <property type="match status" value="1"/>
</dbReference>
<keyword evidence="4" id="KW-0862">Zinc</keyword>
<evidence type="ECO:0000256" key="5">
    <source>
        <dbReference type="SAM" id="MobiDB-lite"/>
    </source>
</evidence>
<dbReference type="PANTHER" id="PTHR31251">
    <property type="entry name" value="SQUAMOSA PROMOTER-BINDING-LIKE PROTEIN 4"/>
    <property type="match status" value="1"/>
</dbReference>
<keyword evidence="2" id="KW-0479">Metal-binding</keyword>
<sequence length="670" mass="67756">MEALPAFLFKRDELQAGAASFFNQDAFSDIALVAPDGRRLKCHRIVLAACSPPLAATLPTCTRPCEELPVTGVDSGALEAVVRFFYEGRLLLTPHNAVAVMDAAARLQVATVAEAARAYVRGALSARTAMALLVEALRFEVDDLVDEALACIVLNFEDVSACPDFLAAPFPIAVRVLGAAKASGLRSGRALFAAAWRWVTCDVEHVPHLEEMLSSVLSHDLSVSDLLSVSGLAPGGAAGGAAAPVLQQLLAARGMGAGAGAAAAPEPVPAPSAAPVAAPAAPVPLQVVPVAGAPLAMPLPPALLTSLSPQLQMLSGLLQSGAAQGGAGPEQLAALLAAALPAATSLLSQAGAPAGDDVAALQLAAAQAGLSGGGADDSDPPYEIGADAARLRHHSRGGGTPPSTGLMAQRAHLTKGICQVDGCFCDLSTLRDYHQRYKICEYHLKVPSVMRDSIPQRFCQQCGRFHPLEAFDGTKRSCRSRLHKHNERRRKRDPAGTPPDEQRKRRAGSGSGSEDDDYGPPRRSYGARPASSGGRGGGGGGAAWGLDMLAAAVDEGAGGQPPGAEGAPADGGGAPSALQAMLRTLLGQKALPDGTNAAAYAPLPAGAAAIGSQHEAAEGAGADSREAPPAKQPGAAAPAAGGAGSSSDTKQAVARSPTTADSGDSNKAVA</sequence>
<proteinExistence type="predicted"/>
<comment type="caution">
    <text evidence="8">The sequence shown here is derived from an EMBL/GenBank/DDBJ whole genome shotgun (WGS) entry which is preliminary data.</text>
</comment>
<dbReference type="Pfam" id="PF00651">
    <property type="entry name" value="BTB"/>
    <property type="match status" value="1"/>
</dbReference>
<dbReference type="OrthoDB" id="514967at2759"/>
<feature type="compositionally biased region" description="Polar residues" evidence="5">
    <location>
        <begin position="645"/>
        <end position="670"/>
    </location>
</feature>
<keyword evidence="9" id="KW-1185">Reference proteome</keyword>
<keyword evidence="3" id="KW-0863">Zinc-finger</keyword>
<dbReference type="SMART" id="SM00875">
    <property type="entry name" value="BACK"/>
    <property type="match status" value="1"/>
</dbReference>
<dbReference type="InterPro" id="IPR004333">
    <property type="entry name" value="SBP_dom"/>
</dbReference>
<dbReference type="AlphaFoldDB" id="A0A2V0NZ85"/>
<evidence type="ECO:0000259" key="6">
    <source>
        <dbReference type="PROSITE" id="PS50097"/>
    </source>
</evidence>
<feature type="region of interest" description="Disordered" evidence="5">
    <location>
        <begin position="609"/>
        <end position="670"/>
    </location>
</feature>
<dbReference type="SMART" id="SM00225">
    <property type="entry name" value="BTB"/>
    <property type="match status" value="1"/>
</dbReference>
<dbReference type="InterPro" id="IPR011333">
    <property type="entry name" value="SKP1/BTB/POZ_sf"/>
</dbReference>
<evidence type="ECO:0000256" key="3">
    <source>
        <dbReference type="ARBA" id="ARBA00022771"/>
    </source>
</evidence>
<name>A0A2V0NZ85_9CHLO</name>
<feature type="compositionally biased region" description="Basic residues" evidence="5">
    <location>
        <begin position="479"/>
        <end position="492"/>
    </location>
</feature>
<dbReference type="InterPro" id="IPR011705">
    <property type="entry name" value="BACK"/>
</dbReference>
<evidence type="ECO:0000256" key="1">
    <source>
        <dbReference type="ARBA" id="ARBA00004906"/>
    </source>
</evidence>
<dbReference type="Gene3D" id="3.30.710.10">
    <property type="entry name" value="Potassium Channel Kv1.1, Chain A"/>
    <property type="match status" value="1"/>
</dbReference>
<feature type="domain" description="BTB" evidence="6">
    <location>
        <begin position="28"/>
        <end position="94"/>
    </location>
</feature>
<evidence type="ECO:0000313" key="8">
    <source>
        <dbReference type="EMBL" id="GBF90893.1"/>
    </source>
</evidence>
<dbReference type="InterPro" id="IPR000210">
    <property type="entry name" value="BTB/POZ_dom"/>
</dbReference>
<dbReference type="InterPro" id="IPR036893">
    <property type="entry name" value="SBP_sf"/>
</dbReference>
<feature type="region of interest" description="Disordered" evidence="5">
    <location>
        <begin position="554"/>
        <end position="576"/>
    </location>
</feature>
<dbReference type="STRING" id="307507.A0A2V0NZ85"/>
<feature type="compositionally biased region" description="Low complexity" evidence="5">
    <location>
        <begin position="629"/>
        <end position="640"/>
    </location>
</feature>
<dbReference type="SUPFAM" id="SSF54695">
    <property type="entry name" value="POZ domain"/>
    <property type="match status" value="1"/>
</dbReference>
<comment type="pathway">
    <text evidence="1">Protein modification; protein ubiquitination.</text>
</comment>
<dbReference type="GO" id="GO:0008270">
    <property type="term" value="F:zinc ion binding"/>
    <property type="evidence" value="ECO:0007669"/>
    <property type="project" value="UniProtKB-KW"/>
</dbReference>
<organism evidence="8 9">
    <name type="scientific">Raphidocelis subcapitata</name>
    <dbReference type="NCBI Taxonomy" id="307507"/>
    <lineage>
        <taxon>Eukaryota</taxon>
        <taxon>Viridiplantae</taxon>
        <taxon>Chlorophyta</taxon>
        <taxon>core chlorophytes</taxon>
        <taxon>Chlorophyceae</taxon>
        <taxon>CS clade</taxon>
        <taxon>Sphaeropleales</taxon>
        <taxon>Selenastraceae</taxon>
        <taxon>Raphidocelis</taxon>
    </lineage>
</organism>
<feature type="domain" description="SBP-type" evidence="7">
    <location>
        <begin position="415"/>
        <end position="492"/>
    </location>
</feature>
<accession>A0A2V0NZ85</accession>
<protein>
    <recommendedName>
        <fullName evidence="10">BTB domain-containing protein</fullName>
    </recommendedName>
</protein>
<evidence type="ECO:0008006" key="10">
    <source>
        <dbReference type="Google" id="ProtNLM"/>
    </source>
</evidence>